<dbReference type="SUPFAM" id="SSF51735">
    <property type="entry name" value="NAD(P)-binding Rossmann-fold domains"/>
    <property type="match status" value="1"/>
</dbReference>
<dbReference type="PANTHER" id="PTHR43490:SF60">
    <property type="entry name" value="NAD(P)-BINDING ROSSMANN-FOLD SUPERFAMILY PROTEIN"/>
    <property type="match status" value="1"/>
</dbReference>
<protein>
    <submittedName>
        <fullName evidence="5">Uncharacterized protein</fullName>
    </submittedName>
</protein>
<keyword evidence="6" id="KW-1185">Reference proteome</keyword>
<comment type="caution">
    <text evidence="5">The sequence shown here is derived from an EMBL/GenBank/DDBJ whole genome shotgun (WGS) entry which is preliminary data.</text>
</comment>
<gene>
    <name evidence="5" type="ORF">Nepgr_020048</name>
</gene>
<dbReference type="GO" id="GO:0016491">
    <property type="term" value="F:oxidoreductase activity"/>
    <property type="evidence" value="ECO:0007669"/>
    <property type="project" value="UniProtKB-KW"/>
</dbReference>
<organism evidence="5 6">
    <name type="scientific">Nepenthes gracilis</name>
    <name type="common">Slender pitcher plant</name>
    <dbReference type="NCBI Taxonomy" id="150966"/>
    <lineage>
        <taxon>Eukaryota</taxon>
        <taxon>Viridiplantae</taxon>
        <taxon>Streptophyta</taxon>
        <taxon>Embryophyta</taxon>
        <taxon>Tracheophyta</taxon>
        <taxon>Spermatophyta</taxon>
        <taxon>Magnoliopsida</taxon>
        <taxon>eudicotyledons</taxon>
        <taxon>Gunneridae</taxon>
        <taxon>Pentapetalae</taxon>
        <taxon>Caryophyllales</taxon>
        <taxon>Nepenthaceae</taxon>
        <taxon>Nepenthes</taxon>
    </lineage>
</organism>
<name>A0AAD3XUN5_NEPGR</name>
<keyword evidence="3" id="KW-0560">Oxidoreductase</keyword>
<dbReference type="GO" id="GO:0016020">
    <property type="term" value="C:membrane"/>
    <property type="evidence" value="ECO:0007669"/>
    <property type="project" value="TreeGrafter"/>
</dbReference>
<dbReference type="PRINTS" id="PR00081">
    <property type="entry name" value="GDHRDH"/>
</dbReference>
<evidence type="ECO:0000256" key="3">
    <source>
        <dbReference type="ARBA" id="ARBA00023002"/>
    </source>
</evidence>
<evidence type="ECO:0000256" key="4">
    <source>
        <dbReference type="RuleBase" id="RU000363"/>
    </source>
</evidence>
<dbReference type="InterPro" id="IPR036291">
    <property type="entry name" value="NAD(P)-bd_dom_sf"/>
</dbReference>
<sequence length="244" mass="27282">MGCKKSSKTTRLKEQRKWALTVADKKRDATRGLNAVELIRNHGPRVHFSLLDVADPASIAAFVAWFKDRFGQLDILVNNAAISFNGIHENTVKHVEVVLKTNFYGPKLLIEALLPVFRCSTSKSRILNLSSRLGLINKVRNPKIRTILEDEENLTAERIEGVLNLFTEHVNNGRWESEGWPETWTEYAVSKLALNAYSRLLAKRLKDCNISVNCFCPGFTQTRMTGGKGSRTARAAASTAAALR</sequence>
<keyword evidence="2" id="KW-0521">NADP</keyword>
<dbReference type="Gene3D" id="3.40.50.720">
    <property type="entry name" value="NAD(P)-binding Rossmann-like Domain"/>
    <property type="match status" value="1"/>
</dbReference>
<reference evidence="5" key="1">
    <citation type="submission" date="2023-05" db="EMBL/GenBank/DDBJ databases">
        <title>Nepenthes gracilis genome sequencing.</title>
        <authorList>
            <person name="Fukushima K."/>
        </authorList>
    </citation>
    <scope>NUCLEOTIDE SEQUENCE</scope>
    <source>
        <strain evidence="5">SING2019-196</strain>
    </source>
</reference>
<evidence type="ECO:0000256" key="1">
    <source>
        <dbReference type="ARBA" id="ARBA00006484"/>
    </source>
</evidence>
<proteinExistence type="inferred from homology"/>
<dbReference type="PRINTS" id="PR00080">
    <property type="entry name" value="SDRFAMILY"/>
</dbReference>
<dbReference type="EMBL" id="BSYO01000019">
    <property type="protein sequence ID" value="GMH18207.1"/>
    <property type="molecule type" value="Genomic_DNA"/>
</dbReference>
<evidence type="ECO:0000313" key="6">
    <source>
        <dbReference type="Proteomes" id="UP001279734"/>
    </source>
</evidence>
<comment type="similarity">
    <text evidence="1 4">Belongs to the short-chain dehydrogenases/reductases (SDR) family.</text>
</comment>
<evidence type="ECO:0000313" key="5">
    <source>
        <dbReference type="EMBL" id="GMH18207.1"/>
    </source>
</evidence>
<dbReference type="Pfam" id="PF00106">
    <property type="entry name" value="adh_short"/>
    <property type="match status" value="2"/>
</dbReference>
<dbReference type="AlphaFoldDB" id="A0AAD3XUN5"/>
<dbReference type="Proteomes" id="UP001279734">
    <property type="component" value="Unassembled WGS sequence"/>
</dbReference>
<evidence type="ECO:0000256" key="2">
    <source>
        <dbReference type="ARBA" id="ARBA00022857"/>
    </source>
</evidence>
<dbReference type="PANTHER" id="PTHR43490">
    <property type="entry name" value="(+)-NEOMENTHOL DEHYDROGENASE"/>
    <property type="match status" value="1"/>
</dbReference>
<accession>A0AAD3XUN5</accession>
<dbReference type="InterPro" id="IPR002347">
    <property type="entry name" value="SDR_fam"/>
</dbReference>